<dbReference type="AlphaFoldDB" id="T1JBF9"/>
<keyword evidence="1" id="KW-0732">Signal</keyword>
<dbReference type="Gene3D" id="3.40.50.2300">
    <property type="match status" value="1"/>
</dbReference>
<dbReference type="SUPFAM" id="SSF53822">
    <property type="entry name" value="Periplasmic binding protein-like I"/>
    <property type="match status" value="1"/>
</dbReference>
<organism evidence="2 3">
    <name type="scientific">Strigamia maritima</name>
    <name type="common">European centipede</name>
    <name type="synonym">Geophilus maritimus</name>
    <dbReference type="NCBI Taxonomy" id="126957"/>
    <lineage>
        <taxon>Eukaryota</taxon>
        <taxon>Metazoa</taxon>
        <taxon>Ecdysozoa</taxon>
        <taxon>Arthropoda</taxon>
        <taxon>Myriapoda</taxon>
        <taxon>Chilopoda</taxon>
        <taxon>Pleurostigmophora</taxon>
        <taxon>Geophilomorpha</taxon>
        <taxon>Linotaeniidae</taxon>
        <taxon>Strigamia</taxon>
    </lineage>
</organism>
<evidence type="ECO:0008006" key="4">
    <source>
        <dbReference type="Google" id="ProtNLM"/>
    </source>
</evidence>
<evidence type="ECO:0000313" key="3">
    <source>
        <dbReference type="Proteomes" id="UP000014500"/>
    </source>
</evidence>
<name>T1JBF9_STRMM</name>
<evidence type="ECO:0000256" key="1">
    <source>
        <dbReference type="SAM" id="SignalP"/>
    </source>
</evidence>
<dbReference type="EMBL" id="JH432010">
    <property type="status" value="NOT_ANNOTATED_CDS"/>
    <property type="molecule type" value="Genomic_DNA"/>
</dbReference>
<reference evidence="2" key="2">
    <citation type="submission" date="2015-02" db="UniProtKB">
        <authorList>
            <consortium name="EnsemblMetazoa"/>
        </authorList>
    </citation>
    <scope>IDENTIFICATION</scope>
</reference>
<dbReference type="STRING" id="126957.T1JBF9"/>
<keyword evidence="3" id="KW-1185">Reference proteome</keyword>
<dbReference type="eggNOG" id="ENOG502T03Z">
    <property type="taxonomic scope" value="Eukaryota"/>
</dbReference>
<dbReference type="InterPro" id="IPR028082">
    <property type="entry name" value="Peripla_BP_I"/>
</dbReference>
<reference evidence="3" key="1">
    <citation type="submission" date="2011-05" db="EMBL/GenBank/DDBJ databases">
        <authorList>
            <person name="Richards S.R."/>
            <person name="Qu J."/>
            <person name="Jiang H."/>
            <person name="Jhangiani S.N."/>
            <person name="Agravi P."/>
            <person name="Goodspeed R."/>
            <person name="Gross S."/>
            <person name="Mandapat C."/>
            <person name="Jackson L."/>
            <person name="Mathew T."/>
            <person name="Pu L."/>
            <person name="Thornton R."/>
            <person name="Saada N."/>
            <person name="Wilczek-Boney K.B."/>
            <person name="Lee S."/>
            <person name="Kovar C."/>
            <person name="Wu Y."/>
            <person name="Scherer S.E."/>
            <person name="Worley K.C."/>
            <person name="Muzny D.M."/>
            <person name="Gibbs R."/>
        </authorList>
    </citation>
    <scope>NUCLEOTIDE SEQUENCE</scope>
    <source>
        <strain evidence="3">Brora</strain>
    </source>
</reference>
<feature type="chain" id="PRO_5004580148" description="Receptor ligand binding region domain-containing protein" evidence="1">
    <location>
        <begin position="33"/>
        <end position="99"/>
    </location>
</feature>
<accession>T1JBF9</accession>
<feature type="signal peptide" evidence="1">
    <location>
        <begin position="1"/>
        <end position="32"/>
    </location>
</feature>
<proteinExistence type="predicted"/>
<sequence>MEFRGTASSLPNWTRGWAKALLLLMALGLSLGIAQTKSVHIAGFFPLTPDPQGRLGRGVLPAVHLALKHINDNPRVLKGYHLDIIYNDTKVGPTGLWRL</sequence>
<dbReference type="Proteomes" id="UP000014500">
    <property type="component" value="Unassembled WGS sequence"/>
</dbReference>
<dbReference type="PhylomeDB" id="T1JBF9"/>
<evidence type="ECO:0000313" key="2">
    <source>
        <dbReference type="EnsemblMetazoa" id="SMAR011103-PA"/>
    </source>
</evidence>
<dbReference type="HOGENOM" id="CLU_2323306_0_0_1"/>
<dbReference type="EnsemblMetazoa" id="SMAR011103-RA">
    <property type="protein sequence ID" value="SMAR011103-PA"/>
    <property type="gene ID" value="SMAR011103"/>
</dbReference>
<protein>
    <recommendedName>
        <fullName evidence="4">Receptor ligand binding region domain-containing protein</fullName>
    </recommendedName>
</protein>